<keyword evidence="3" id="KW-1185">Reference proteome</keyword>
<proteinExistence type="predicted"/>
<dbReference type="RefSeq" id="WP_131329794.1">
    <property type="nucleotide sequence ID" value="NZ_CP044016.1"/>
</dbReference>
<sequence>MNNQISLFDTPEETSPVIPKQETPKVDEKPKDKPKIVQPPKVETIPNDQLTEKQKKLLPDRMKIGKFIRDWEAIEIPICNDPDAKRIIAFIHGSMGLMKSELYVYMNRLGYTDHLEVSEPKKYDVKGG</sequence>
<dbReference type="AlphaFoldDB" id="A0A5P2FZ93"/>
<reference evidence="2 3" key="1">
    <citation type="submission" date="2019-09" db="EMBL/GenBank/DDBJ databases">
        <title>Complete genome sequence of Arachidicoccus sp. B3-10 isolated from apple orchard soil.</title>
        <authorList>
            <person name="Kim H.S."/>
            <person name="Han K.-I."/>
            <person name="Suh M.K."/>
            <person name="Lee K.C."/>
            <person name="Eom M.K."/>
            <person name="Kim J.-S."/>
            <person name="Kang S.W."/>
            <person name="Sin Y."/>
            <person name="Lee J.-S."/>
        </authorList>
    </citation>
    <scope>NUCLEOTIDE SEQUENCE [LARGE SCALE GENOMIC DNA]</scope>
    <source>
        <strain evidence="2 3">B3-10</strain>
    </source>
</reference>
<feature type="compositionally biased region" description="Basic and acidic residues" evidence="1">
    <location>
        <begin position="22"/>
        <end position="35"/>
    </location>
</feature>
<evidence type="ECO:0000313" key="2">
    <source>
        <dbReference type="EMBL" id="QES88846.1"/>
    </source>
</evidence>
<name>A0A5P2FZ93_9BACT</name>
<dbReference type="EMBL" id="CP044016">
    <property type="protein sequence ID" value="QES88846.1"/>
    <property type="molecule type" value="Genomic_DNA"/>
</dbReference>
<dbReference type="KEGG" id="arac:E0W69_009330"/>
<protein>
    <submittedName>
        <fullName evidence="2">Uncharacterized protein</fullName>
    </submittedName>
</protein>
<accession>A0A5P2FZ93</accession>
<gene>
    <name evidence="2" type="ORF">E0W69_009330</name>
</gene>
<evidence type="ECO:0000313" key="3">
    <source>
        <dbReference type="Proteomes" id="UP000292424"/>
    </source>
</evidence>
<evidence type="ECO:0000256" key="1">
    <source>
        <dbReference type="SAM" id="MobiDB-lite"/>
    </source>
</evidence>
<dbReference type="Proteomes" id="UP000292424">
    <property type="component" value="Chromosome"/>
</dbReference>
<organism evidence="2 3">
    <name type="scientific">Rhizosphaericola mali</name>
    <dbReference type="NCBI Taxonomy" id="2545455"/>
    <lineage>
        <taxon>Bacteria</taxon>
        <taxon>Pseudomonadati</taxon>
        <taxon>Bacteroidota</taxon>
        <taxon>Chitinophagia</taxon>
        <taxon>Chitinophagales</taxon>
        <taxon>Chitinophagaceae</taxon>
        <taxon>Rhizosphaericola</taxon>
    </lineage>
</organism>
<feature type="region of interest" description="Disordered" evidence="1">
    <location>
        <begin position="1"/>
        <end position="40"/>
    </location>
</feature>